<accession>A0A0R2SW33</accession>
<dbReference type="PIRSF" id="PIRSF036480">
    <property type="entry name" value="FormyFH4_hydr"/>
    <property type="match status" value="1"/>
</dbReference>
<dbReference type="AlphaFoldDB" id="A0A0R2SW33"/>
<dbReference type="SUPFAM" id="SSF53328">
    <property type="entry name" value="Formyltransferase"/>
    <property type="match status" value="1"/>
</dbReference>
<protein>
    <recommendedName>
        <fullName evidence="3">ACT domain-containing protein</fullName>
    </recommendedName>
</protein>
<dbReference type="GO" id="GO:0006189">
    <property type="term" value="P:'de novo' IMP biosynthetic process"/>
    <property type="evidence" value="ECO:0007669"/>
    <property type="project" value="InterPro"/>
</dbReference>
<gene>
    <name evidence="4" type="ORF">ABR72_08575</name>
</gene>
<keyword evidence="1" id="KW-0554">One-carbon metabolism</keyword>
<dbReference type="PRINTS" id="PR01575">
    <property type="entry name" value="FFH4HYDRLASE"/>
</dbReference>
<dbReference type="PROSITE" id="PS51671">
    <property type="entry name" value="ACT"/>
    <property type="match status" value="1"/>
</dbReference>
<dbReference type="GO" id="GO:0006730">
    <property type="term" value="P:one-carbon metabolic process"/>
    <property type="evidence" value="ECO:0007669"/>
    <property type="project" value="UniProtKB-KW"/>
</dbReference>
<dbReference type="Pfam" id="PF00551">
    <property type="entry name" value="Formyl_trans_N"/>
    <property type="match status" value="1"/>
</dbReference>
<dbReference type="Proteomes" id="UP000051547">
    <property type="component" value="Unassembled WGS sequence"/>
</dbReference>
<dbReference type="InterPro" id="IPR002376">
    <property type="entry name" value="Formyl_transf_N"/>
</dbReference>
<sequence>MICFTFHCPDRPGIVAELSAYLAQHRCNILALEQHVEDDRFFIRIEWEDNGAWADANAFSDEFSSLPVSEGGELDIHFFNKPQSLGLFVSREPHALLEVLNKIELGDLVDAEVSFIIGNFDHSAIAARLGIPFYFIPTIDNPDFESQQLKIIASYAPDFIGLARYMKILSAEFIDKAACPIVNIHHSFLPSFVGAKPYEMAYERGVKLMGATSHFVIPALDQGPIIEQDVSRIRSGYSVDKLKQIGRDTEKKVFAQALKKVLEHKAVVFRGRTVVFE</sequence>
<keyword evidence="2" id="KW-0378">Hydrolase</keyword>
<dbReference type="InterPro" id="IPR045865">
    <property type="entry name" value="ACT-like_dom_sf"/>
</dbReference>
<evidence type="ECO:0000313" key="5">
    <source>
        <dbReference type="Proteomes" id="UP000051547"/>
    </source>
</evidence>
<dbReference type="SUPFAM" id="SSF55021">
    <property type="entry name" value="ACT-like"/>
    <property type="match status" value="1"/>
</dbReference>
<dbReference type="NCBIfam" id="NF004684">
    <property type="entry name" value="PRK06027.1"/>
    <property type="match status" value="1"/>
</dbReference>
<evidence type="ECO:0000256" key="2">
    <source>
        <dbReference type="ARBA" id="ARBA00022801"/>
    </source>
</evidence>
<dbReference type="GO" id="GO:0008864">
    <property type="term" value="F:formyltetrahydrofolate deformylase activity"/>
    <property type="evidence" value="ECO:0007669"/>
    <property type="project" value="InterPro"/>
</dbReference>
<name>A0A0R2SW33_9GAMM</name>
<organism evidence="4 5">
    <name type="scientific">OM182 bacterium BACL3 MAG-120920-bin41</name>
    <dbReference type="NCBI Taxonomy" id="1655580"/>
    <lineage>
        <taxon>Bacteria</taxon>
        <taxon>Pseudomonadati</taxon>
        <taxon>Pseudomonadota</taxon>
        <taxon>Gammaproteobacteria</taxon>
        <taxon>OMG group</taxon>
        <taxon>OM182 clade</taxon>
    </lineage>
</organism>
<dbReference type="InterPro" id="IPR036477">
    <property type="entry name" value="Formyl_transf_N_sf"/>
</dbReference>
<dbReference type="InterPro" id="IPR044074">
    <property type="entry name" value="PurU_ACT"/>
</dbReference>
<dbReference type="InterPro" id="IPR002912">
    <property type="entry name" value="ACT_dom"/>
</dbReference>
<dbReference type="InterPro" id="IPR004810">
    <property type="entry name" value="PurU"/>
</dbReference>
<dbReference type="PANTHER" id="PTHR42706">
    <property type="entry name" value="FORMYLTETRAHYDROFOLATE DEFORMYLASE"/>
    <property type="match status" value="1"/>
</dbReference>
<dbReference type="Gene3D" id="3.40.50.170">
    <property type="entry name" value="Formyl transferase, N-terminal domain"/>
    <property type="match status" value="1"/>
</dbReference>
<dbReference type="Gene3D" id="3.30.70.260">
    <property type="match status" value="1"/>
</dbReference>
<dbReference type="Pfam" id="PF01842">
    <property type="entry name" value="ACT"/>
    <property type="match status" value="1"/>
</dbReference>
<evidence type="ECO:0000256" key="1">
    <source>
        <dbReference type="ARBA" id="ARBA00022563"/>
    </source>
</evidence>
<dbReference type="PANTHER" id="PTHR42706:SF1">
    <property type="entry name" value="FORMYLTETRAHYDROFOLATE DEFORMYLASE 2, MITOCHONDRIAL"/>
    <property type="match status" value="1"/>
</dbReference>
<dbReference type="CDD" id="cd04875">
    <property type="entry name" value="ACT_F4HF-DF"/>
    <property type="match status" value="1"/>
</dbReference>
<reference evidence="4 5" key="1">
    <citation type="submission" date="2015-10" db="EMBL/GenBank/DDBJ databases">
        <title>Metagenome-Assembled Genomes uncover a global brackish microbiome.</title>
        <authorList>
            <person name="Hugerth L.W."/>
            <person name="Larsson J."/>
            <person name="Alneberg J."/>
            <person name="Lindh M.V."/>
            <person name="Legrand C."/>
            <person name="Pinhassi J."/>
            <person name="Andersson A.F."/>
        </authorList>
    </citation>
    <scope>NUCLEOTIDE SEQUENCE [LARGE SCALE GENOMIC DNA]</scope>
    <source>
        <strain evidence="4">BACL4 MAG-120920-bin41</strain>
    </source>
</reference>
<comment type="caution">
    <text evidence="4">The sequence shown here is derived from an EMBL/GenBank/DDBJ whole genome shotgun (WGS) entry which is preliminary data.</text>
</comment>
<evidence type="ECO:0000259" key="3">
    <source>
        <dbReference type="PROSITE" id="PS51671"/>
    </source>
</evidence>
<dbReference type="EMBL" id="LIBE01000397">
    <property type="protein sequence ID" value="KRO79193.1"/>
    <property type="molecule type" value="Genomic_DNA"/>
</dbReference>
<evidence type="ECO:0000313" key="4">
    <source>
        <dbReference type="EMBL" id="KRO79193.1"/>
    </source>
</evidence>
<proteinExistence type="predicted"/>
<feature type="domain" description="ACT" evidence="3">
    <location>
        <begin position="3"/>
        <end position="81"/>
    </location>
</feature>